<proteinExistence type="predicted"/>
<sequence length="129" mass="14013">MDSCPCAPHCHLTILLKLPYDKTNCCIKDTPQDPTVNHTLLLKTTVALELAEFVGSLSPPAARVFCPPSWHVSPEPIFLGRTCSDIPHVSVYSQIEDVVPSADADTISKAANMNAQQMVATWKAKSPNI</sequence>
<evidence type="ECO:0000313" key="1">
    <source>
        <dbReference type="EMBL" id="PGH09423.1"/>
    </source>
</evidence>
<protein>
    <submittedName>
        <fullName evidence="1">Uncharacterized protein</fullName>
    </submittedName>
</protein>
<dbReference type="Proteomes" id="UP000224634">
    <property type="component" value="Unassembled WGS sequence"/>
</dbReference>
<name>A0A2B7XKW6_POLH7</name>
<accession>A0A2B7XKW6</accession>
<reference evidence="1 2" key="1">
    <citation type="submission" date="2017-10" db="EMBL/GenBank/DDBJ databases">
        <title>Comparative genomics in systemic dimorphic fungi from Ajellomycetaceae.</title>
        <authorList>
            <person name="Munoz J.F."/>
            <person name="Mcewen J.G."/>
            <person name="Clay O.K."/>
            <person name="Cuomo C.A."/>
        </authorList>
    </citation>
    <scope>NUCLEOTIDE SEQUENCE [LARGE SCALE GENOMIC DNA]</scope>
    <source>
        <strain evidence="1 2">UAMH7299</strain>
    </source>
</reference>
<keyword evidence="2" id="KW-1185">Reference proteome</keyword>
<evidence type="ECO:0000313" key="2">
    <source>
        <dbReference type="Proteomes" id="UP000224634"/>
    </source>
</evidence>
<comment type="caution">
    <text evidence="1">The sequence shown here is derived from an EMBL/GenBank/DDBJ whole genome shotgun (WGS) entry which is preliminary data.</text>
</comment>
<dbReference type="AlphaFoldDB" id="A0A2B7XKW6"/>
<gene>
    <name evidence="1" type="ORF">AJ80_07698</name>
</gene>
<dbReference type="EMBL" id="PDNA01000153">
    <property type="protein sequence ID" value="PGH09423.1"/>
    <property type="molecule type" value="Genomic_DNA"/>
</dbReference>
<organism evidence="1 2">
    <name type="scientific">Polytolypa hystricis (strain UAMH7299)</name>
    <dbReference type="NCBI Taxonomy" id="1447883"/>
    <lineage>
        <taxon>Eukaryota</taxon>
        <taxon>Fungi</taxon>
        <taxon>Dikarya</taxon>
        <taxon>Ascomycota</taxon>
        <taxon>Pezizomycotina</taxon>
        <taxon>Eurotiomycetes</taxon>
        <taxon>Eurotiomycetidae</taxon>
        <taxon>Onygenales</taxon>
        <taxon>Onygenales incertae sedis</taxon>
        <taxon>Polytolypa</taxon>
    </lineage>
</organism>